<keyword evidence="3" id="KW-1185">Reference proteome</keyword>
<keyword evidence="1" id="KW-0732">Signal</keyword>
<protein>
    <submittedName>
        <fullName evidence="2">Uncharacterized protein</fullName>
    </submittedName>
</protein>
<evidence type="ECO:0000313" key="2">
    <source>
        <dbReference type="EMBL" id="MBB2145302.1"/>
    </source>
</evidence>
<dbReference type="RefSeq" id="WP_182921953.1">
    <property type="nucleotide sequence ID" value="NZ_WNXD01000001.1"/>
</dbReference>
<reference evidence="2" key="1">
    <citation type="submission" date="2019-11" db="EMBL/GenBank/DDBJ databases">
        <title>Description of Pedobacter sp. LMG 31464T.</title>
        <authorList>
            <person name="Carlier A."/>
            <person name="Qi S."/>
            <person name="Vandamme P."/>
        </authorList>
    </citation>
    <scope>NUCLEOTIDE SEQUENCE</scope>
    <source>
        <strain evidence="2">LMG 31464</strain>
    </source>
</reference>
<dbReference type="Proteomes" id="UP000601055">
    <property type="component" value="Unassembled WGS sequence"/>
</dbReference>
<accession>A0A923IWL3</accession>
<feature type="chain" id="PRO_5036942323" evidence="1">
    <location>
        <begin position="24"/>
        <end position="287"/>
    </location>
</feature>
<evidence type="ECO:0000256" key="1">
    <source>
        <dbReference type="SAM" id="SignalP"/>
    </source>
</evidence>
<sequence>MLNKTRALILAFLSITYSYQAMGQSKLTAKFDTEKMQFVGTNHQQATYLLRYVQKYAHLGDTLTTLPVFLDSILNGEIKVVRKKKLQKYLNASNIADEEIGGSLDSAICAVSGIKASYFVIHDTSNFLKDSTAFPINIDSVSWSGNRLDNKRTFKFTHIFINRLGASITSNNLSQQIHATKFESPIKNPLLNKSVVGSFIHIEVIQPRIADPGKKNDAIAIIPGFTDLQYKRLALIYIVASFRKGEWLIPTFHAVLDDGIPDGHDDPQNFELGKFDGAIRTLVHLLK</sequence>
<dbReference type="AlphaFoldDB" id="A0A923IWL3"/>
<feature type="signal peptide" evidence="1">
    <location>
        <begin position="1"/>
        <end position="23"/>
    </location>
</feature>
<proteinExistence type="predicted"/>
<gene>
    <name evidence="2" type="ORF">GM921_07400</name>
</gene>
<evidence type="ECO:0000313" key="3">
    <source>
        <dbReference type="Proteomes" id="UP000601055"/>
    </source>
</evidence>
<comment type="caution">
    <text evidence="2">The sequence shown here is derived from an EMBL/GenBank/DDBJ whole genome shotgun (WGS) entry which is preliminary data.</text>
</comment>
<dbReference type="EMBL" id="WNXD01000001">
    <property type="protein sequence ID" value="MBB2145302.1"/>
    <property type="molecule type" value="Genomic_DNA"/>
</dbReference>
<name>A0A923IWL3_9SPHI</name>
<organism evidence="2 3">
    <name type="scientific">Pedobacter planticolens</name>
    <dbReference type="NCBI Taxonomy" id="2679964"/>
    <lineage>
        <taxon>Bacteria</taxon>
        <taxon>Pseudomonadati</taxon>
        <taxon>Bacteroidota</taxon>
        <taxon>Sphingobacteriia</taxon>
        <taxon>Sphingobacteriales</taxon>
        <taxon>Sphingobacteriaceae</taxon>
        <taxon>Pedobacter</taxon>
    </lineage>
</organism>